<evidence type="ECO:0000259" key="2">
    <source>
        <dbReference type="PROSITE" id="PS50006"/>
    </source>
</evidence>
<evidence type="ECO:0000313" key="4">
    <source>
        <dbReference type="Proteomes" id="UP001159364"/>
    </source>
</evidence>
<dbReference type="PROSITE" id="PS50006">
    <property type="entry name" value="FHA_DOMAIN"/>
    <property type="match status" value="1"/>
</dbReference>
<dbReference type="PANTHER" id="PTHR23308">
    <property type="entry name" value="NUCLEAR INHIBITOR OF PROTEIN PHOSPHATASE-1"/>
    <property type="match status" value="1"/>
</dbReference>
<evidence type="ECO:0000313" key="3">
    <source>
        <dbReference type="EMBL" id="KAJ8755143.1"/>
    </source>
</evidence>
<sequence>METASLTLVIVQGPRAGEIFEFRPGSTARIGRIVRGNNLTIKDDGISSKHLTIGSDCGRWTLQDLDSSNGTSLNSISLPPFKPFHLGDGDIIKLGESTSILVKIAAASQLRRNPRRRVNERTKTLETEKKSEMVEGLLEVSAAPNPRRGRPRRARVLTEIPETEGEAAHPSNSKGVAGNRALKSEDCGILENLCTDAVELGVEQKKTRGGGRRRKNAQENNVKEESTHEIDVGLNSQEEAIRGNSIAVFDSGNQEVDIEVIHVQEEAEKLSLEDNCGHTLNEAADVKQSKDLHKGQEIPNLEKMSLGEWFDFIEVHLPKQIVDATEEIIEGMRVKAQRVGEYIVHQKKYKTVGTVG</sequence>
<feature type="region of interest" description="Disordered" evidence="1">
    <location>
        <begin position="205"/>
        <end position="228"/>
    </location>
</feature>
<accession>A0AAV8SSB8</accession>
<dbReference type="AlphaFoldDB" id="A0AAV8SSB8"/>
<reference evidence="3 4" key="1">
    <citation type="submission" date="2021-09" db="EMBL/GenBank/DDBJ databases">
        <title>Genomic insights and catalytic innovation underlie evolution of tropane alkaloids biosynthesis.</title>
        <authorList>
            <person name="Wang Y.-J."/>
            <person name="Tian T."/>
            <person name="Huang J.-P."/>
            <person name="Huang S.-X."/>
        </authorList>
    </citation>
    <scope>NUCLEOTIDE SEQUENCE [LARGE SCALE GENOMIC DNA]</scope>
    <source>
        <strain evidence="3">KIB-2018</strain>
        <tissue evidence="3">Leaf</tissue>
    </source>
</reference>
<gene>
    <name evidence="3" type="ORF">K2173_018941</name>
</gene>
<dbReference type="Gene3D" id="2.60.200.20">
    <property type="match status" value="1"/>
</dbReference>
<organism evidence="3 4">
    <name type="scientific">Erythroxylum novogranatense</name>
    <dbReference type="NCBI Taxonomy" id="1862640"/>
    <lineage>
        <taxon>Eukaryota</taxon>
        <taxon>Viridiplantae</taxon>
        <taxon>Streptophyta</taxon>
        <taxon>Embryophyta</taxon>
        <taxon>Tracheophyta</taxon>
        <taxon>Spermatophyta</taxon>
        <taxon>Magnoliopsida</taxon>
        <taxon>eudicotyledons</taxon>
        <taxon>Gunneridae</taxon>
        <taxon>Pentapetalae</taxon>
        <taxon>rosids</taxon>
        <taxon>fabids</taxon>
        <taxon>Malpighiales</taxon>
        <taxon>Erythroxylaceae</taxon>
        <taxon>Erythroxylum</taxon>
    </lineage>
</organism>
<comment type="caution">
    <text evidence="3">The sequence shown here is derived from an EMBL/GenBank/DDBJ whole genome shotgun (WGS) entry which is preliminary data.</text>
</comment>
<evidence type="ECO:0000256" key="1">
    <source>
        <dbReference type="SAM" id="MobiDB-lite"/>
    </source>
</evidence>
<dbReference type="InterPro" id="IPR050923">
    <property type="entry name" value="Cell_Proc_Reg/RNA_Proc"/>
</dbReference>
<dbReference type="Pfam" id="PF00498">
    <property type="entry name" value="FHA"/>
    <property type="match status" value="1"/>
</dbReference>
<dbReference type="InterPro" id="IPR000253">
    <property type="entry name" value="FHA_dom"/>
</dbReference>
<keyword evidence="4" id="KW-1185">Reference proteome</keyword>
<dbReference type="SUPFAM" id="SSF49879">
    <property type="entry name" value="SMAD/FHA domain"/>
    <property type="match status" value="1"/>
</dbReference>
<dbReference type="EMBL" id="JAIWQS010000009">
    <property type="protein sequence ID" value="KAJ8755143.1"/>
    <property type="molecule type" value="Genomic_DNA"/>
</dbReference>
<dbReference type="SMART" id="SM00240">
    <property type="entry name" value="FHA"/>
    <property type="match status" value="1"/>
</dbReference>
<feature type="domain" description="FHA" evidence="2">
    <location>
        <begin position="28"/>
        <end position="78"/>
    </location>
</feature>
<proteinExistence type="predicted"/>
<dbReference type="InterPro" id="IPR008984">
    <property type="entry name" value="SMAD_FHA_dom_sf"/>
</dbReference>
<dbReference type="Proteomes" id="UP001159364">
    <property type="component" value="Linkage Group LG09"/>
</dbReference>
<protein>
    <recommendedName>
        <fullName evidence="2">FHA domain-containing protein</fullName>
    </recommendedName>
</protein>
<name>A0AAV8SSB8_9ROSI</name>